<keyword evidence="2" id="KW-1185">Reference proteome</keyword>
<accession>A0A9Q1K566</accession>
<evidence type="ECO:0000313" key="2">
    <source>
        <dbReference type="Proteomes" id="UP001153076"/>
    </source>
</evidence>
<protein>
    <submittedName>
        <fullName evidence="1">Uncharacterized protein</fullName>
    </submittedName>
</protein>
<comment type="caution">
    <text evidence="1">The sequence shown here is derived from an EMBL/GenBank/DDBJ whole genome shotgun (WGS) entry which is preliminary data.</text>
</comment>
<organism evidence="1 2">
    <name type="scientific">Carnegiea gigantea</name>
    <dbReference type="NCBI Taxonomy" id="171969"/>
    <lineage>
        <taxon>Eukaryota</taxon>
        <taxon>Viridiplantae</taxon>
        <taxon>Streptophyta</taxon>
        <taxon>Embryophyta</taxon>
        <taxon>Tracheophyta</taxon>
        <taxon>Spermatophyta</taxon>
        <taxon>Magnoliopsida</taxon>
        <taxon>eudicotyledons</taxon>
        <taxon>Gunneridae</taxon>
        <taxon>Pentapetalae</taxon>
        <taxon>Caryophyllales</taxon>
        <taxon>Cactineae</taxon>
        <taxon>Cactaceae</taxon>
        <taxon>Cactoideae</taxon>
        <taxon>Echinocereeae</taxon>
        <taxon>Carnegiea</taxon>
    </lineage>
</organism>
<dbReference type="AlphaFoldDB" id="A0A9Q1K566"/>
<reference evidence="1" key="1">
    <citation type="submission" date="2022-04" db="EMBL/GenBank/DDBJ databases">
        <title>Carnegiea gigantea Genome sequencing and assembly v2.</title>
        <authorList>
            <person name="Copetti D."/>
            <person name="Sanderson M.J."/>
            <person name="Burquez A."/>
            <person name="Wojciechowski M.F."/>
        </authorList>
    </citation>
    <scope>NUCLEOTIDE SEQUENCE</scope>
    <source>
        <strain evidence="1">SGP5-SGP5p</strain>
        <tissue evidence="1">Aerial part</tissue>
    </source>
</reference>
<sequence>MEPSTPSTMSSNVPIISMHDASIIYADDFSSTSVVSTPMVMLHPSLAPMLTHPAFSVSCSHTTTTSPTTPPLYPFYFNNFPPICNSHPSLPLYSPNGSIFQPLPSTSRSLHGYSQFEVGSSSSAPLPVPQSDFMHYTLLGLGREYETLVTTLTHVPHEPYL</sequence>
<name>A0A9Q1K566_9CARY</name>
<gene>
    <name evidence="1" type="ORF">Cgig2_002972</name>
</gene>
<dbReference type="Proteomes" id="UP001153076">
    <property type="component" value="Unassembled WGS sequence"/>
</dbReference>
<proteinExistence type="predicted"/>
<dbReference type="EMBL" id="JAKOGI010000298">
    <property type="protein sequence ID" value="KAJ8437471.1"/>
    <property type="molecule type" value="Genomic_DNA"/>
</dbReference>
<evidence type="ECO:0000313" key="1">
    <source>
        <dbReference type="EMBL" id="KAJ8437471.1"/>
    </source>
</evidence>